<evidence type="ECO:0000313" key="2">
    <source>
        <dbReference type="Proteomes" id="UP001153714"/>
    </source>
</evidence>
<dbReference type="OrthoDB" id="7490514at2759"/>
<dbReference type="AlphaFoldDB" id="A0A9N9R814"/>
<name>A0A9N9R814_9NEOP</name>
<evidence type="ECO:0000313" key="1">
    <source>
        <dbReference type="EMBL" id="CAG9791109.1"/>
    </source>
</evidence>
<protein>
    <submittedName>
        <fullName evidence="1">Uncharacterized protein</fullName>
    </submittedName>
</protein>
<reference evidence="1" key="1">
    <citation type="submission" date="2021-12" db="EMBL/GenBank/DDBJ databases">
        <authorList>
            <person name="King R."/>
        </authorList>
    </citation>
    <scope>NUCLEOTIDE SEQUENCE</scope>
</reference>
<dbReference type="EMBL" id="OU893334">
    <property type="protein sequence ID" value="CAG9791109.1"/>
    <property type="molecule type" value="Genomic_DNA"/>
</dbReference>
<dbReference type="Proteomes" id="UP001153714">
    <property type="component" value="Chromosome 3"/>
</dbReference>
<proteinExistence type="predicted"/>
<reference evidence="1" key="2">
    <citation type="submission" date="2022-10" db="EMBL/GenBank/DDBJ databases">
        <authorList>
            <consortium name="ENA_rothamsted_submissions"/>
            <consortium name="culmorum"/>
            <person name="King R."/>
        </authorList>
    </citation>
    <scope>NUCLEOTIDE SEQUENCE</scope>
</reference>
<keyword evidence="2" id="KW-1185">Reference proteome</keyword>
<accession>A0A9N9R814</accession>
<sequence length="190" mass="20620">MTLNPNGGYERVNSGFAILSQGSIGRNGNVMSAGALNPRVITVTRRQVHMMMIKLHAVERHQLGSDAISDCAHGSPLVNTIESQKAELNERDQELSLNDIEVTCVPEQREESLQQDTVSATRVGRLPETSIGGAARRPRPIVVRLVRPAKCDELLRAAHVRHGVTTAGVDLPGVLMNALFVQIVRCLDSA</sequence>
<gene>
    <name evidence="1" type="ORF">DIATSA_LOCUS8742</name>
</gene>
<organism evidence="1 2">
    <name type="scientific">Diatraea saccharalis</name>
    <name type="common">sugarcane borer</name>
    <dbReference type="NCBI Taxonomy" id="40085"/>
    <lineage>
        <taxon>Eukaryota</taxon>
        <taxon>Metazoa</taxon>
        <taxon>Ecdysozoa</taxon>
        <taxon>Arthropoda</taxon>
        <taxon>Hexapoda</taxon>
        <taxon>Insecta</taxon>
        <taxon>Pterygota</taxon>
        <taxon>Neoptera</taxon>
        <taxon>Endopterygota</taxon>
        <taxon>Lepidoptera</taxon>
        <taxon>Glossata</taxon>
        <taxon>Ditrysia</taxon>
        <taxon>Pyraloidea</taxon>
        <taxon>Crambidae</taxon>
        <taxon>Crambinae</taxon>
        <taxon>Diatraea</taxon>
    </lineage>
</organism>